<gene>
    <name evidence="3" type="ORF">GTP23_10780</name>
</gene>
<sequence>MEAMMYKRRLQRGIALPIMLIMLTVMLVSSIYLLKSSTSTTLTTSNLAYEAALSKAADLGVHTAFAYLRDIPNNALLESNQAAAGYVASMAPNWTVSTPAFWLGSVTLPPDASGNRVEYVIHRLCDFAGPYNDVTNRCQQTSARPNSKTSQPYGRSGRSDSPNYLDQPQLHYVVTARIAGARGGNVVTQGVIMKGP</sequence>
<keyword evidence="4" id="KW-1185">Reference proteome</keyword>
<keyword evidence="2" id="KW-0472">Membrane</keyword>
<keyword evidence="2" id="KW-0812">Transmembrane</keyword>
<evidence type="ECO:0000313" key="4">
    <source>
        <dbReference type="Proteomes" id="UP000444316"/>
    </source>
</evidence>
<dbReference type="AlphaFoldDB" id="A0A845I1E5"/>
<evidence type="ECO:0000256" key="1">
    <source>
        <dbReference type="SAM" id="MobiDB-lite"/>
    </source>
</evidence>
<comment type="caution">
    <text evidence="3">The sequence shown here is derived from an EMBL/GenBank/DDBJ whole genome shotgun (WGS) entry which is preliminary data.</text>
</comment>
<proteinExistence type="predicted"/>
<dbReference type="Proteomes" id="UP000444316">
    <property type="component" value="Unassembled WGS sequence"/>
</dbReference>
<organism evidence="3 4">
    <name type="scientific">Duganella fentianensis</name>
    <dbReference type="NCBI Taxonomy" id="2692177"/>
    <lineage>
        <taxon>Bacteria</taxon>
        <taxon>Pseudomonadati</taxon>
        <taxon>Pseudomonadota</taxon>
        <taxon>Betaproteobacteria</taxon>
        <taxon>Burkholderiales</taxon>
        <taxon>Oxalobacteraceae</taxon>
        <taxon>Telluria group</taxon>
        <taxon>Duganella</taxon>
    </lineage>
</organism>
<evidence type="ECO:0008006" key="5">
    <source>
        <dbReference type="Google" id="ProtNLM"/>
    </source>
</evidence>
<feature type="transmembrane region" description="Helical" evidence="2">
    <location>
        <begin position="12"/>
        <end position="34"/>
    </location>
</feature>
<feature type="region of interest" description="Disordered" evidence="1">
    <location>
        <begin position="136"/>
        <end position="165"/>
    </location>
</feature>
<evidence type="ECO:0000256" key="2">
    <source>
        <dbReference type="SAM" id="Phobius"/>
    </source>
</evidence>
<keyword evidence="2" id="KW-1133">Transmembrane helix</keyword>
<evidence type="ECO:0000313" key="3">
    <source>
        <dbReference type="EMBL" id="MYN45531.1"/>
    </source>
</evidence>
<protein>
    <recommendedName>
        <fullName evidence="5">Pilus assembly protein PilX</fullName>
    </recommendedName>
</protein>
<accession>A0A845I1E5</accession>
<name>A0A845I1E5_9BURK</name>
<dbReference type="EMBL" id="WWCL01000002">
    <property type="protein sequence ID" value="MYN45531.1"/>
    <property type="molecule type" value="Genomic_DNA"/>
</dbReference>
<reference evidence="3" key="1">
    <citation type="submission" date="2019-12" db="EMBL/GenBank/DDBJ databases">
        <title>Novel species isolated from a subtropical stream in China.</title>
        <authorList>
            <person name="Lu H."/>
        </authorList>
    </citation>
    <scope>NUCLEOTIDE SEQUENCE [LARGE SCALE GENOMIC DNA]</scope>
    <source>
        <strain evidence="3">FT93W</strain>
    </source>
</reference>